<protein>
    <recommendedName>
        <fullName evidence="2">Dystroglycan-type cadherin-like domain-containing protein</fullName>
    </recommendedName>
</protein>
<dbReference type="RefSeq" id="WP_175048360.1">
    <property type="nucleotide sequence ID" value="NZ_WWCX01000268.1"/>
</dbReference>
<feature type="non-terminal residue" evidence="3">
    <location>
        <position position="1"/>
    </location>
</feature>
<evidence type="ECO:0000256" key="1">
    <source>
        <dbReference type="SAM" id="MobiDB-lite"/>
    </source>
</evidence>
<dbReference type="InterPro" id="IPR013783">
    <property type="entry name" value="Ig-like_fold"/>
</dbReference>
<dbReference type="Gene3D" id="2.60.40.10">
    <property type="entry name" value="Immunoglobulins"/>
    <property type="match status" value="1"/>
</dbReference>
<feature type="region of interest" description="Disordered" evidence="1">
    <location>
        <begin position="1"/>
        <end position="29"/>
    </location>
</feature>
<name>A0A845H0W9_9BURK</name>
<gene>
    <name evidence="3" type="ORF">GTP90_35940</name>
</gene>
<dbReference type="InterPro" id="IPR015919">
    <property type="entry name" value="Cadherin-like_sf"/>
</dbReference>
<dbReference type="Pfam" id="PF05345">
    <property type="entry name" value="He_PIG"/>
    <property type="match status" value="1"/>
</dbReference>
<reference evidence="3" key="1">
    <citation type="submission" date="2019-12" db="EMBL/GenBank/DDBJ databases">
        <title>Novel species isolated from a subtropical stream in China.</title>
        <authorList>
            <person name="Lu H."/>
        </authorList>
    </citation>
    <scope>NUCLEOTIDE SEQUENCE [LARGE SCALE GENOMIC DNA]</scope>
    <source>
        <strain evidence="3">FT81W</strain>
    </source>
</reference>
<accession>A0A845H0W9</accession>
<comment type="caution">
    <text evidence="3">The sequence shown here is derived from an EMBL/GenBank/DDBJ whole genome shotgun (WGS) entry which is preliminary data.</text>
</comment>
<evidence type="ECO:0000313" key="4">
    <source>
        <dbReference type="Proteomes" id="UP000447355"/>
    </source>
</evidence>
<evidence type="ECO:0000313" key="3">
    <source>
        <dbReference type="EMBL" id="MYM99240.1"/>
    </source>
</evidence>
<dbReference type="GO" id="GO:0016020">
    <property type="term" value="C:membrane"/>
    <property type="evidence" value="ECO:0007669"/>
    <property type="project" value="InterPro"/>
</dbReference>
<dbReference type="AlphaFoldDB" id="A0A845H0W9"/>
<dbReference type="SUPFAM" id="SSF49313">
    <property type="entry name" value="Cadherin-like"/>
    <property type="match status" value="1"/>
</dbReference>
<dbReference type="EMBL" id="WWCX01000268">
    <property type="protein sequence ID" value="MYM99240.1"/>
    <property type="molecule type" value="Genomic_DNA"/>
</dbReference>
<evidence type="ECO:0000259" key="2">
    <source>
        <dbReference type="SMART" id="SM00736"/>
    </source>
</evidence>
<proteinExistence type="predicted"/>
<dbReference type="InterPro" id="IPR006644">
    <property type="entry name" value="Cadg"/>
</dbReference>
<feature type="domain" description="Dystroglycan-type cadherin-like" evidence="2">
    <location>
        <begin position="52"/>
        <end position="152"/>
    </location>
</feature>
<sequence length="196" mass="19566">ASGGLGGPAGPNTPANPLAPPGLPTLTDPGTLLTAFTPNGLPDLPFAGDALVVNTPIPDVTVSSGKAISVQVAPDSFASTSGASPFSLSAQTADGKPLPSWIRFDPGAARFEGTPPPGFEGTLSFKITARDSHGRVAVQTFKIVVSKEGRAVKSSSIDALPLGRSGLDEQMRAARGAGAERLAVLSRSAAAAKAAA</sequence>
<organism evidence="3 4">
    <name type="scientific">Duganella vulcania</name>
    <dbReference type="NCBI Taxonomy" id="2692166"/>
    <lineage>
        <taxon>Bacteria</taxon>
        <taxon>Pseudomonadati</taxon>
        <taxon>Pseudomonadota</taxon>
        <taxon>Betaproteobacteria</taxon>
        <taxon>Burkholderiales</taxon>
        <taxon>Oxalobacteraceae</taxon>
        <taxon>Telluria group</taxon>
        <taxon>Duganella</taxon>
    </lineage>
</organism>
<dbReference type="GO" id="GO:0005509">
    <property type="term" value="F:calcium ion binding"/>
    <property type="evidence" value="ECO:0007669"/>
    <property type="project" value="InterPro"/>
</dbReference>
<dbReference type="SMART" id="SM00736">
    <property type="entry name" value="CADG"/>
    <property type="match status" value="1"/>
</dbReference>
<dbReference type="Proteomes" id="UP000447355">
    <property type="component" value="Unassembled WGS sequence"/>
</dbReference>